<accession>A0A382FA25</accession>
<evidence type="ECO:0000256" key="1">
    <source>
        <dbReference type="SAM" id="Phobius"/>
    </source>
</evidence>
<sequence length="140" mass="16627">MTLREMFPEWWCKVTFSVPENCSGDYNWLDFSIYEFIFTVVIVLVIKWIIYCFFFIIGLIIPDKTVDATIISPSLLEKEMDIPNDEIEDIKGRDLEFDEDVFSLEEESKKMTKREEDLVENIDKEIETSIVNITRKEVHK</sequence>
<dbReference type="EMBL" id="UINC01048666">
    <property type="protein sequence ID" value="SVB59482.1"/>
    <property type="molecule type" value="Genomic_DNA"/>
</dbReference>
<keyword evidence="1" id="KW-0472">Membrane</keyword>
<dbReference type="AlphaFoldDB" id="A0A382FA25"/>
<reference evidence="2" key="1">
    <citation type="submission" date="2018-05" db="EMBL/GenBank/DDBJ databases">
        <authorList>
            <person name="Lanie J.A."/>
            <person name="Ng W.-L."/>
            <person name="Kazmierczak K.M."/>
            <person name="Andrzejewski T.M."/>
            <person name="Davidsen T.M."/>
            <person name="Wayne K.J."/>
            <person name="Tettelin H."/>
            <person name="Glass J.I."/>
            <person name="Rusch D."/>
            <person name="Podicherti R."/>
            <person name="Tsui H.-C.T."/>
            <person name="Winkler M.E."/>
        </authorList>
    </citation>
    <scope>NUCLEOTIDE SEQUENCE</scope>
</reference>
<gene>
    <name evidence="2" type="ORF">METZ01_LOCUS212336</name>
</gene>
<organism evidence="2">
    <name type="scientific">marine metagenome</name>
    <dbReference type="NCBI Taxonomy" id="408172"/>
    <lineage>
        <taxon>unclassified sequences</taxon>
        <taxon>metagenomes</taxon>
        <taxon>ecological metagenomes</taxon>
    </lineage>
</organism>
<name>A0A382FA25_9ZZZZ</name>
<protein>
    <submittedName>
        <fullName evidence="2">Uncharacterized protein</fullName>
    </submittedName>
</protein>
<proteinExistence type="predicted"/>
<keyword evidence="1" id="KW-0812">Transmembrane</keyword>
<evidence type="ECO:0000313" key="2">
    <source>
        <dbReference type="EMBL" id="SVB59482.1"/>
    </source>
</evidence>
<feature type="transmembrane region" description="Helical" evidence="1">
    <location>
        <begin position="36"/>
        <end position="61"/>
    </location>
</feature>
<keyword evidence="1" id="KW-1133">Transmembrane helix</keyword>